<evidence type="ECO:0000256" key="3">
    <source>
        <dbReference type="ARBA" id="ARBA00023125"/>
    </source>
</evidence>
<dbReference type="GO" id="GO:0009952">
    <property type="term" value="P:anterior/posterior pattern specification"/>
    <property type="evidence" value="ECO:0007669"/>
    <property type="project" value="TreeGrafter"/>
</dbReference>
<dbReference type="Gene3D" id="1.10.10.60">
    <property type="entry name" value="Homeodomain-like"/>
    <property type="match status" value="1"/>
</dbReference>
<evidence type="ECO:0000256" key="8">
    <source>
        <dbReference type="SAM" id="MobiDB-lite"/>
    </source>
</evidence>
<evidence type="ECO:0000259" key="9">
    <source>
        <dbReference type="PROSITE" id="PS50071"/>
    </source>
</evidence>
<dbReference type="InterPro" id="IPR020479">
    <property type="entry name" value="HD_metazoa"/>
</dbReference>
<protein>
    <recommendedName>
        <fullName evidence="9">Homeobox domain-containing protein</fullName>
    </recommendedName>
</protein>
<dbReference type="Proteomes" id="UP000281553">
    <property type="component" value="Unassembled WGS sequence"/>
</dbReference>
<dbReference type="PANTHER" id="PTHR45659:SF4">
    <property type="entry name" value="HOMEOBOX PROTEIN ABDOMINAL-A"/>
    <property type="match status" value="1"/>
</dbReference>
<evidence type="ECO:0000313" key="10">
    <source>
        <dbReference type="EMBL" id="VDN11164.1"/>
    </source>
</evidence>
<dbReference type="OrthoDB" id="6159439at2759"/>
<comment type="subcellular location">
    <subcellularLocation>
        <location evidence="1 6 7">Nucleus</location>
    </subcellularLocation>
</comment>
<dbReference type="PROSITE" id="PS00027">
    <property type="entry name" value="HOMEOBOX_1"/>
    <property type="match status" value="1"/>
</dbReference>
<evidence type="ECO:0000256" key="5">
    <source>
        <dbReference type="ARBA" id="ARBA00023242"/>
    </source>
</evidence>
<feature type="region of interest" description="Disordered" evidence="8">
    <location>
        <begin position="254"/>
        <end position="273"/>
    </location>
</feature>
<organism evidence="10 11">
    <name type="scientific">Dibothriocephalus latus</name>
    <name type="common">Fish tapeworm</name>
    <name type="synonym">Diphyllobothrium latum</name>
    <dbReference type="NCBI Taxonomy" id="60516"/>
    <lineage>
        <taxon>Eukaryota</taxon>
        <taxon>Metazoa</taxon>
        <taxon>Spiralia</taxon>
        <taxon>Lophotrochozoa</taxon>
        <taxon>Platyhelminthes</taxon>
        <taxon>Cestoda</taxon>
        <taxon>Eucestoda</taxon>
        <taxon>Diphyllobothriidea</taxon>
        <taxon>Diphyllobothriidae</taxon>
        <taxon>Dibothriocephalus</taxon>
    </lineage>
</organism>
<dbReference type="GO" id="GO:0000122">
    <property type="term" value="P:negative regulation of transcription by RNA polymerase II"/>
    <property type="evidence" value="ECO:0007669"/>
    <property type="project" value="TreeGrafter"/>
</dbReference>
<dbReference type="InterPro" id="IPR017970">
    <property type="entry name" value="Homeobox_CS"/>
</dbReference>
<dbReference type="SMART" id="SM00389">
    <property type="entry name" value="HOX"/>
    <property type="match status" value="1"/>
</dbReference>
<dbReference type="SUPFAM" id="SSF46689">
    <property type="entry name" value="Homeodomain-like"/>
    <property type="match status" value="1"/>
</dbReference>
<dbReference type="AlphaFoldDB" id="A0A3P7L367"/>
<keyword evidence="5 6" id="KW-0539">Nucleus</keyword>
<sequence>MDPTLSTLELDANKYPEPHSDDKPFSKDAMGRRASTDSYCQCKLLVQECPNSVHRRRGRQTYSRYQTLELEKEFQYSHYLTRRRRIEIAHSLSLTERQIKIWFQNRRMKLKKERQQIKDLNEEMNRRIEQSNRQAQQQQQQQQQQQLCDQPSLNENYFAKGLATDCTGVSERGLGNDLLLSLRLRNGQKSLSTFTEKASDQLLEQNAGLDQRNDRLLRAYSIPTPAEPTSVFEGWRFKSMLLPAYEHQSDLFTSHQSGVEPEHHSIEHGGRVS</sequence>
<feature type="DNA-binding region" description="Homeobox" evidence="6">
    <location>
        <begin position="55"/>
        <end position="114"/>
    </location>
</feature>
<dbReference type="PANTHER" id="PTHR45659">
    <property type="entry name" value="HOMEOBOX PROTEIN HOX"/>
    <property type="match status" value="1"/>
</dbReference>
<proteinExistence type="predicted"/>
<dbReference type="PROSITE" id="PS50071">
    <property type="entry name" value="HOMEOBOX_2"/>
    <property type="match status" value="1"/>
</dbReference>
<keyword evidence="3 6" id="KW-0238">DNA-binding</keyword>
<name>A0A3P7L367_DIBLA</name>
<dbReference type="Pfam" id="PF00046">
    <property type="entry name" value="Homeodomain"/>
    <property type="match status" value="1"/>
</dbReference>
<evidence type="ECO:0000256" key="4">
    <source>
        <dbReference type="ARBA" id="ARBA00023155"/>
    </source>
</evidence>
<dbReference type="InterPro" id="IPR050296">
    <property type="entry name" value="Antp_homeobox"/>
</dbReference>
<feature type="compositionally biased region" description="Low complexity" evidence="8">
    <location>
        <begin position="134"/>
        <end position="146"/>
    </location>
</feature>
<dbReference type="PRINTS" id="PR00024">
    <property type="entry name" value="HOMEOBOX"/>
</dbReference>
<dbReference type="InterPro" id="IPR001356">
    <property type="entry name" value="HD"/>
</dbReference>
<evidence type="ECO:0000256" key="1">
    <source>
        <dbReference type="ARBA" id="ARBA00004123"/>
    </source>
</evidence>
<dbReference type="EMBL" id="UYRU01050867">
    <property type="protein sequence ID" value="VDN11164.1"/>
    <property type="molecule type" value="Genomic_DNA"/>
</dbReference>
<evidence type="ECO:0000256" key="6">
    <source>
        <dbReference type="PROSITE-ProRule" id="PRU00108"/>
    </source>
</evidence>
<evidence type="ECO:0000313" key="11">
    <source>
        <dbReference type="Proteomes" id="UP000281553"/>
    </source>
</evidence>
<feature type="region of interest" description="Disordered" evidence="8">
    <location>
        <begin position="1"/>
        <end position="30"/>
    </location>
</feature>
<evidence type="ECO:0000256" key="2">
    <source>
        <dbReference type="ARBA" id="ARBA00022473"/>
    </source>
</evidence>
<dbReference type="CDD" id="cd00086">
    <property type="entry name" value="homeodomain"/>
    <property type="match status" value="1"/>
</dbReference>
<gene>
    <name evidence="10" type="ORF">DILT_LOCUS6995</name>
</gene>
<dbReference type="GO" id="GO:0000978">
    <property type="term" value="F:RNA polymerase II cis-regulatory region sequence-specific DNA binding"/>
    <property type="evidence" value="ECO:0007669"/>
    <property type="project" value="TreeGrafter"/>
</dbReference>
<feature type="region of interest" description="Disordered" evidence="8">
    <location>
        <begin position="128"/>
        <end position="148"/>
    </location>
</feature>
<dbReference type="GO" id="GO:0005634">
    <property type="term" value="C:nucleus"/>
    <property type="evidence" value="ECO:0007669"/>
    <property type="project" value="UniProtKB-SubCell"/>
</dbReference>
<dbReference type="GO" id="GO:0000981">
    <property type="term" value="F:DNA-binding transcription factor activity, RNA polymerase II-specific"/>
    <property type="evidence" value="ECO:0007669"/>
    <property type="project" value="InterPro"/>
</dbReference>
<dbReference type="InterPro" id="IPR009057">
    <property type="entry name" value="Homeodomain-like_sf"/>
</dbReference>
<evidence type="ECO:0000256" key="7">
    <source>
        <dbReference type="RuleBase" id="RU000682"/>
    </source>
</evidence>
<keyword evidence="4 6" id="KW-0371">Homeobox</keyword>
<reference evidence="10 11" key="1">
    <citation type="submission" date="2018-11" db="EMBL/GenBank/DDBJ databases">
        <authorList>
            <consortium name="Pathogen Informatics"/>
        </authorList>
    </citation>
    <scope>NUCLEOTIDE SEQUENCE [LARGE SCALE GENOMIC DNA]</scope>
</reference>
<feature type="compositionally biased region" description="Basic and acidic residues" evidence="8">
    <location>
        <begin position="260"/>
        <end position="273"/>
    </location>
</feature>
<feature type="compositionally biased region" description="Basic and acidic residues" evidence="8">
    <location>
        <begin position="11"/>
        <end position="30"/>
    </location>
</feature>
<feature type="domain" description="Homeobox" evidence="9">
    <location>
        <begin position="53"/>
        <end position="113"/>
    </location>
</feature>
<keyword evidence="2" id="KW-0217">Developmental protein</keyword>
<keyword evidence="11" id="KW-1185">Reference proteome</keyword>
<accession>A0A3P7L367</accession>